<evidence type="ECO:0000256" key="3">
    <source>
        <dbReference type="ARBA" id="ARBA00022692"/>
    </source>
</evidence>
<evidence type="ECO:0000259" key="8">
    <source>
        <dbReference type="Pfam" id="PF00324"/>
    </source>
</evidence>
<keyword evidence="6 7" id="KW-0472">Membrane</keyword>
<feature type="transmembrane region" description="Helical" evidence="7">
    <location>
        <begin position="351"/>
        <end position="372"/>
    </location>
</feature>
<organism evidence="9 10">
    <name type="scientific">Aspergillus saccharolyticus JOP 1030-1</name>
    <dbReference type="NCBI Taxonomy" id="1450539"/>
    <lineage>
        <taxon>Eukaryota</taxon>
        <taxon>Fungi</taxon>
        <taxon>Dikarya</taxon>
        <taxon>Ascomycota</taxon>
        <taxon>Pezizomycotina</taxon>
        <taxon>Eurotiomycetes</taxon>
        <taxon>Eurotiomycetidae</taxon>
        <taxon>Eurotiales</taxon>
        <taxon>Aspergillaceae</taxon>
        <taxon>Aspergillus</taxon>
        <taxon>Aspergillus subgen. Circumdati</taxon>
    </lineage>
</organism>
<sequence length="496" mass="54244">MICAGRALSQAGPASILISYTCVGIIVYLVLCALGEVASWSPEPSMAENASRFCDPALGFTLGWIYWLKFMLVIPNQCAAGELLIAYWQGNDEKGYSILWITLFLAMIIVANLKCTQYFDKYEIFISVVKIIVMLGLLCLCIVLALGGGPKHDKKGFRYWSYPGAFAQHSGKEAAGILRAVFRTVPSATLAYLGSELMGITILRTHNPREAAGQAIESNCYRILAVNIVNVALLGLLVPSDAHALALGQTPDKPRPASAFVTIAQYTGWSQLPHILNAFLLVCVISAASQALYLATRTLYELAIDQHAPSFLDRTNNRGIPIYALGVCAVIGCTAYLNAFSRSQKLFKNHVNLVSMFSILTWASMLVVHISFVRVRKVQRIADGDLVFKAPFGVFGSWVALLACIFFSIIRVFDLTNSDAEPRRFDYLAFMTSYAGIPLYAILAVGYKLVTRSHTVSPDSVEMKSIKAGQDTVGAGRPPAAWGQPLQVRSETARMR</sequence>
<evidence type="ECO:0000256" key="1">
    <source>
        <dbReference type="ARBA" id="ARBA00004141"/>
    </source>
</evidence>
<dbReference type="Gene3D" id="1.20.1740.10">
    <property type="entry name" value="Amino acid/polyamine transporter I"/>
    <property type="match status" value="1"/>
</dbReference>
<dbReference type="Proteomes" id="UP000248349">
    <property type="component" value="Unassembled WGS sequence"/>
</dbReference>
<feature type="transmembrane region" description="Helical" evidence="7">
    <location>
        <begin position="425"/>
        <end position="447"/>
    </location>
</feature>
<dbReference type="Pfam" id="PF00324">
    <property type="entry name" value="AA_permease"/>
    <property type="match status" value="1"/>
</dbReference>
<evidence type="ECO:0000256" key="6">
    <source>
        <dbReference type="ARBA" id="ARBA00023136"/>
    </source>
</evidence>
<evidence type="ECO:0000256" key="4">
    <source>
        <dbReference type="ARBA" id="ARBA00022970"/>
    </source>
</evidence>
<dbReference type="STRING" id="1450539.A0A318ZPD6"/>
<dbReference type="GO" id="GO:0016020">
    <property type="term" value="C:membrane"/>
    <property type="evidence" value="ECO:0007669"/>
    <property type="project" value="UniProtKB-SubCell"/>
</dbReference>
<comment type="subcellular location">
    <subcellularLocation>
        <location evidence="1">Membrane</location>
        <topology evidence="1">Multi-pass membrane protein</topology>
    </subcellularLocation>
</comment>
<keyword evidence="10" id="KW-1185">Reference proteome</keyword>
<protein>
    <submittedName>
        <fullName evidence="9">Putative amino acid permease</fullName>
    </submittedName>
</protein>
<feature type="transmembrane region" description="Helical" evidence="7">
    <location>
        <begin position="16"/>
        <end position="37"/>
    </location>
</feature>
<feature type="transmembrane region" description="Helical" evidence="7">
    <location>
        <begin position="392"/>
        <end position="413"/>
    </location>
</feature>
<dbReference type="InterPro" id="IPR050524">
    <property type="entry name" value="APC_YAT"/>
</dbReference>
<evidence type="ECO:0000313" key="9">
    <source>
        <dbReference type="EMBL" id="PYH48857.1"/>
    </source>
</evidence>
<gene>
    <name evidence="9" type="ORF">BP01DRAFT_311494</name>
</gene>
<dbReference type="GeneID" id="37073681"/>
<dbReference type="OrthoDB" id="3900342at2759"/>
<feature type="transmembrane region" description="Helical" evidence="7">
    <location>
        <begin position="95"/>
        <end position="113"/>
    </location>
</feature>
<feature type="transmembrane region" description="Helical" evidence="7">
    <location>
        <begin position="320"/>
        <end position="339"/>
    </location>
</feature>
<dbReference type="EMBL" id="KZ821220">
    <property type="protein sequence ID" value="PYH48857.1"/>
    <property type="molecule type" value="Genomic_DNA"/>
</dbReference>
<evidence type="ECO:0000256" key="5">
    <source>
        <dbReference type="ARBA" id="ARBA00022989"/>
    </source>
</evidence>
<dbReference type="PROSITE" id="PS00218">
    <property type="entry name" value="AMINO_ACID_PERMEASE_1"/>
    <property type="match status" value="1"/>
</dbReference>
<evidence type="ECO:0000313" key="10">
    <source>
        <dbReference type="Proteomes" id="UP000248349"/>
    </source>
</evidence>
<feature type="domain" description="Amino acid permease/ SLC12A" evidence="8">
    <location>
        <begin position="5"/>
        <end position="454"/>
    </location>
</feature>
<feature type="transmembrane region" description="Helical" evidence="7">
    <location>
        <begin position="125"/>
        <end position="148"/>
    </location>
</feature>
<evidence type="ECO:0000256" key="7">
    <source>
        <dbReference type="SAM" id="Phobius"/>
    </source>
</evidence>
<evidence type="ECO:0000256" key="2">
    <source>
        <dbReference type="ARBA" id="ARBA00022448"/>
    </source>
</evidence>
<reference evidence="9 10" key="1">
    <citation type="submission" date="2016-12" db="EMBL/GenBank/DDBJ databases">
        <title>The genomes of Aspergillus section Nigri reveals drivers in fungal speciation.</title>
        <authorList>
            <consortium name="DOE Joint Genome Institute"/>
            <person name="Vesth T.C."/>
            <person name="Nybo J."/>
            <person name="Theobald S."/>
            <person name="Brandl J."/>
            <person name="Frisvad J.C."/>
            <person name="Nielsen K.F."/>
            <person name="Lyhne E.K."/>
            <person name="Kogle M.E."/>
            <person name="Kuo A."/>
            <person name="Riley R."/>
            <person name="Clum A."/>
            <person name="Nolan M."/>
            <person name="Lipzen A."/>
            <person name="Salamov A."/>
            <person name="Henrissat B."/>
            <person name="Wiebenga A."/>
            <person name="De Vries R.P."/>
            <person name="Grigoriev I.V."/>
            <person name="Mortensen U.H."/>
            <person name="Andersen M.R."/>
            <person name="Baker S.E."/>
        </authorList>
    </citation>
    <scope>NUCLEOTIDE SEQUENCE [LARGE SCALE GENOMIC DNA]</scope>
    <source>
        <strain evidence="9 10">JOP 1030-1</strain>
    </source>
</reference>
<name>A0A318ZPD6_9EURO</name>
<dbReference type="AlphaFoldDB" id="A0A318ZPD6"/>
<dbReference type="InterPro" id="IPR004841">
    <property type="entry name" value="AA-permease/SLC12A_dom"/>
</dbReference>
<accession>A0A318ZPD6</accession>
<keyword evidence="3 7" id="KW-0812">Transmembrane</keyword>
<keyword evidence="2" id="KW-0813">Transport</keyword>
<dbReference type="InterPro" id="IPR004840">
    <property type="entry name" value="Amino_acid_permease_CS"/>
</dbReference>
<dbReference type="PIRSF" id="PIRSF006060">
    <property type="entry name" value="AA_transporter"/>
    <property type="match status" value="1"/>
</dbReference>
<dbReference type="GO" id="GO:0015171">
    <property type="term" value="F:amino acid transmembrane transporter activity"/>
    <property type="evidence" value="ECO:0007669"/>
    <property type="project" value="TreeGrafter"/>
</dbReference>
<feature type="transmembrane region" description="Helical" evidence="7">
    <location>
        <begin position="275"/>
        <end position="300"/>
    </location>
</feature>
<dbReference type="RefSeq" id="XP_025434839.1">
    <property type="nucleotide sequence ID" value="XM_025572453.1"/>
</dbReference>
<keyword evidence="5 7" id="KW-1133">Transmembrane helix</keyword>
<dbReference type="PANTHER" id="PTHR43341:SF45">
    <property type="entry name" value="AMINO ACID TRANSPORTER (EUROFUNG)"/>
    <property type="match status" value="1"/>
</dbReference>
<keyword evidence="4" id="KW-0029">Amino-acid transport</keyword>
<proteinExistence type="predicted"/>
<dbReference type="PANTHER" id="PTHR43341">
    <property type="entry name" value="AMINO ACID PERMEASE"/>
    <property type="match status" value="1"/>
</dbReference>